<feature type="region of interest" description="Disordered" evidence="1">
    <location>
        <begin position="211"/>
        <end position="230"/>
    </location>
</feature>
<dbReference type="EMBL" id="NPIC01000001">
    <property type="protein sequence ID" value="RDL41319.1"/>
    <property type="molecule type" value="Genomic_DNA"/>
</dbReference>
<feature type="compositionally biased region" description="Basic and acidic residues" evidence="1">
    <location>
        <begin position="493"/>
        <end position="608"/>
    </location>
</feature>
<dbReference type="GO" id="GO:0070941">
    <property type="term" value="P:eisosome assembly"/>
    <property type="evidence" value="ECO:0007669"/>
    <property type="project" value="TreeGrafter"/>
</dbReference>
<feature type="compositionally biased region" description="Basic and acidic residues" evidence="1">
    <location>
        <begin position="784"/>
        <end position="801"/>
    </location>
</feature>
<dbReference type="Pfam" id="PF12757">
    <property type="entry name" value="Eisosome1"/>
    <property type="match status" value="1"/>
</dbReference>
<accession>A0A370U0L8</accession>
<keyword evidence="3" id="KW-1185">Reference proteome</keyword>
<feature type="region of interest" description="Disordered" evidence="1">
    <location>
        <begin position="171"/>
        <end position="190"/>
    </location>
</feature>
<feature type="region of interest" description="Disordered" evidence="1">
    <location>
        <begin position="1"/>
        <end position="51"/>
    </location>
</feature>
<feature type="compositionally biased region" description="Low complexity" evidence="1">
    <location>
        <begin position="773"/>
        <end position="782"/>
    </location>
</feature>
<feature type="compositionally biased region" description="Polar residues" evidence="1">
    <location>
        <begin position="669"/>
        <end position="679"/>
    </location>
</feature>
<dbReference type="Proteomes" id="UP000254866">
    <property type="component" value="Unassembled WGS sequence"/>
</dbReference>
<organism evidence="2 3">
    <name type="scientific">Venustampulla echinocandica</name>
    <dbReference type="NCBI Taxonomy" id="2656787"/>
    <lineage>
        <taxon>Eukaryota</taxon>
        <taxon>Fungi</taxon>
        <taxon>Dikarya</taxon>
        <taxon>Ascomycota</taxon>
        <taxon>Pezizomycotina</taxon>
        <taxon>Leotiomycetes</taxon>
        <taxon>Helotiales</taxon>
        <taxon>Pleuroascaceae</taxon>
        <taxon>Venustampulla</taxon>
    </lineage>
</organism>
<sequence>MSQTQSVRVTPASVPLPPDPTPSHRGGHTGASQSHATTHSSSRGTYEILDKNHRLSSAGAAASLKYANPQDLPSFPSAGLKKSDSAAGAAASLGWANQKPFELWRPDSSASASAAAVLAHSGGAKVELWRAEATPWGNSAATQALKNAGTLSPQLDYGYTTIGRKGSLMAATGAMSTSRRRSESTPMPAKKVETYPDEANAVTNALRAANSAHRSKMRTGITPQGGSVPYSTMPREMYTSHPPIGPEVEEQNRQGVLHASAVTMAKQMYNLQQKQFDAASSAHQGAALAHGRQPSGSGVSDGDRPAHFANLQIQAQKLAQERLANLHDEHAQYREYRDYYGENQQQHPKSRLSIRGTMRRRASSDGDLDEDRKQSNTIRAQMSLFSSNLSQVDSKKRQHDREALIAAAQRNVAKNLQAIDERVMAETGRPSPSTISEWELKAQAAAQGRNDTRRMEHHNKVNIGGGKFIDQSEIDEIAARNVQPVLDEINDKVEKQQAKEADMRLEQELEKKRAEEQKIRDKEQKEIHRKLKQQDKEEEKARKAEEKHIRDEEKRMSKDVSSRLEHEHEKTKLEERKLHEMEEKEIHRKLKLQDKEEEKARKAEERALRKGKRRSLKTGEATEPEITEPAAAPVAIAPVAVAVPVETQGEPITSATLPERSEALVTPANADTSSPQRVTTAVDEWPSSVAKDEAALKSPKSGTSEDSSKMKNWLKTKIGRRLSRAHTPPNQAENQPADRTSGGKFIGGAALTGGSAKNSSTNLATDTASAKVTPLAAPAATPEAEEHQDRVGRSPVRRDHSPVSSPTSMYEDLVSHDNVSGVSPERGISGLTPPPKLPEPKSSSPARSTRFTEEI</sequence>
<dbReference type="GeneID" id="43594147"/>
<dbReference type="RefSeq" id="XP_031873975.1">
    <property type="nucleotide sequence ID" value="XM_032009921.1"/>
</dbReference>
<feature type="compositionally biased region" description="Basic residues" evidence="1">
    <location>
        <begin position="348"/>
        <end position="361"/>
    </location>
</feature>
<reference evidence="2 3" key="1">
    <citation type="journal article" date="2018" name="IMA Fungus">
        <title>IMA Genome-F 9: Draft genome sequence of Annulohypoxylon stygium, Aspergillus mulundensis, Berkeleyomyces basicola (syn. Thielaviopsis basicola), Ceratocystis smalleyi, two Cercospora beticola strains, Coleophoma cylindrospora, Fusarium fracticaudum, Phialophora cf. hyalina, and Morchella septimelata.</title>
        <authorList>
            <person name="Wingfield B.D."/>
            <person name="Bills G.F."/>
            <person name="Dong Y."/>
            <person name="Huang W."/>
            <person name="Nel W.J."/>
            <person name="Swalarsk-Parry B.S."/>
            <person name="Vaghefi N."/>
            <person name="Wilken P.M."/>
            <person name="An Z."/>
            <person name="de Beer Z.W."/>
            <person name="De Vos L."/>
            <person name="Chen L."/>
            <person name="Duong T.A."/>
            <person name="Gao Y."/>
            <person name="Hammerbacher A."/>
            <person name="Kikkert J.R."/>
            <person name="Li Y."/>
            <person name="Li H."/>
            <person name="Li K."/>
            <person name="Li Q."/>
            <person name="Liu X."/>
            <person name="Ma X."/>
            <person name="Naidoo K."/>
            <person name="Pethybridge S.J."/>
            <person name="Sun J."/>
            <person name="Steenkamp E.T."/>
            <person name="van der Nest M.A."/>
            <person name="van Wyk S."/>
            <person name="Wingfield M.J."/>
            <person name="Xiong C."/>
            <person name="Yue Q."/>
            <person name="Zhang X."/>
        </authorList>
    </citation>
    <scope>NUCLEOTIDE SEQUENCE [LARGE SCALE GENOMIC DNA]</scope>
    <source>
        <strain evidence="2 3">BP 5553</strain>
    </source>
</reference>
<feature type="compositionally biased region" description="Low complexity" evidence="1">
    <location>
        <begin position="30"/>
        <end position="42"/>
    </location>
</feature>
<protein>
    <recommendedName>
        <fullName evidence="4">Eisosome protein 1</fullName>
    </recommendedName>
</protein>
<comment type="caution">
    <text evidence="2">The sequence shown here is derived from an EMBL/GenBank/DDBJ whole genome shotgun (WGS) entry which is preliminary data.</text>
</comment>
<feature type="compositionally biased region" description="Polar residues" evidence="1">
    <location>
        <begin position="728"/>
        <end position="738"/>
    </location>
</feature>
<dbReference type="OrthoDB" id="4070583at2759"/>
<feature type="compositionally biased region" description="Polar residues" evidence="1">
    <location>
        <begin position="755"/>
        <end position="770"/>
    </location>
</feature>
<feature type="region of interest" description="Disordered" evidence="1">
    <location>
        <begin position="651"/>
        <end position="855"/>
    </location>
</feature>
<evidence type="ECO:0000256" key="1">
    <source>
        <dbReference type="SAM" id="MobiDB-lite"/>
    </source>
</evidence>
<name>A0A370U0L8_9HELO</name>
<feature type="region of interest" description="Disordered" evidence="1">
    <location>
        <begin position="339"/>
        <end position="375"/>
    </location>
</feature>
<feature type="region of interest" description="Disordered" evidence="1">
    <location>
        <begin position="493"/>
        <end position="629"/>
    </location>
</feature>
<dbReference type="STRING" id="2656787.A0A370U0L8"/>
<dbReference type="AlphaFoldDB" id="A0A370U0L8"/>
<evidence type="ECO:0000313" key="3">
    <source>
        <dbReference type="Proteomes" id="UP000254866"/>
    </source>
</evidence>
<feature type="region of interest" description="Disordered" evidence="1">
    <location>
        <begin position="282"/>
        <end position="304"/>
    </location>
</feature>
<dbReference type="PANTHER" id="PTHR28298">
    <property type="entry name" value="EISOSOME PROTEIN 1"/>
    <property type="match status" value="1"/>
</dbReference>
<dbReference type="InterPro" id="IPR024527">
    <property type="entry name" value="Eisosome1"/>
</dbReference>
<evidence type="ECO:0000313" key="2">
    <source>
        <dbReference type="EMBL" id="RDL41319.1"/>
    </source>
</evidence>
<evidence type="ECO:0008006" key="4">
    <source>
        <dbReference type="Google" id="ProtNLM"/>
    </source>
</evidence>
<proteinExistence type="predicted"/>
<feature type="compositionally biased region" description="Low complexity" evidence="1">
    <location>
        <begin position="282"/>
        <end position="291"/>
    </location>
</feature>
<gene>
    <name evidence="2" type="ORF">BP5553_01298</name>
</gene>
<dbReference type="PANTHER" id="PTHR28298:SF1">
    <property type="entry name" value="EISOSOME PROTEIN 1"/>
    <property type="match status" value="1"/>
</dbReference>
<feature type="compositionally biased region" description="Basic residues" evidence="1">
    <location>
        <begin position="712"/>
        <end position="724"/>
    </location>
</feature>